<evidence type="ECO:0000256" key="5">
    <source>
        <dbReference type="ARBA" id="ARBA00023136"/>
    </source>
</evidence>
<evidence type="ECO:0000313" key="6">
    <source>
        <dbReference type="EMBL" id="NEV66621.1"/>
    </source>
</evidence>
<dbReference type="PANTHER" id="PTHR21716">
    <property type="entry name" value="TRANSMEMBRANE PROTEIN"/>
    <property type="match status" value="1"/>
</dbReference>
<reference evidence="6" key="2">
    <citation type="journal article" date="2015" name="Genome Announc.">
        <title>Draft Genome Sequence of Filamentous Marine Cyanobacterium Lyngbya confervoides Strain BDU141951.</title>
        <authorList>
            <person name="Chandrababunaidu M.M."/>
            <person name="Sen D."/>
            <person name="Tripathy S."/>
        </authorList>
    </citation>
    <scope>NUCLEOTIDE SEQUENCE</scope>
    <source>
        <strain evidence="6">BDU141951</strain>
    </source>
</reference>
<reference evidence="6" key="1">
    <citation type="submission" date="2014-11" db="EMBL/GenBank/DDBJ databases">
        <authorList>
            <person name="Malar M.C."/>
            <person name="Sen D."/>
            <person name="Tripathy S."/>
        </authorList>
    </citation>
    <scope>NUCLEOTIDE SEQUENCE</scope>
    <source>
        <strain evidence="6">BDU141951</strain>
    </source>
</reference>
<protein>
    <submittedName>
        <fullName evidence="6">AI-2E family transporter</fullName>
    </submittedName>
</protein>
<dbReference type="PANTHER" id="PTHR21716:SF62">
    <property type="entry name" value="TRANSPORT PROTEIN YDBI-RELATED"/>
    <property type="match status" value="1"/>
</dbReference>
<evidence type="ECO:0000256" key="1">
    <source>
        <dbReference type="ARBA" id="ARBA00004141"/>
    </source>
</evidence>
<gene>
    <name evidence="6" type="ORF">QQ91_005790</name>
</gene>
<dbReference type="InterPro" id="IPR002549">
    <property type="entry name" value="AI-2E-like"/>
</dbReference>
<dbReference type="GO" id="GO:0055085">
    <property type="term" value="P:transmembrane transport"/>
    <property type="evidence" value="ECO:0007669"/>
    <property type="project" value="TreeGrafter"/>
</dbReference>
<evidence type="ECO:0000256" key="3">
    <source>
        <dbReference type="ARBA" id="ARBA00022692"/>
    </source>
</evidence>
<comment type="subcellular location">
    <subcellularLocation>
        <location evidence="1">Membrane</location>
        <topology evidence="1">Multi-pass membrane protein</topology>
    </subcellularLocation>
</comment>
<dbReference type="AlphaFoldDB" id="A0A0C1V450"/>
<organism evidence="6">
    <name type="scientific">Lyngbya confervoides BDU141951</name>
    <dbReference type="NCBI Taxonomy" id="1574623"/>
    <lineage>
        <taxon>Bacteria</taxon>
        <taxon>Bacillati</taxon>
        <taxon>Cyanobacteriota</taxon>
        <taxon>Cyanophyceae</taxon>
        <taxon>Oscillatoriophycideae</taxon>
        <taxon>Oscillatoriales</taxon>
        <taxon>Microcoleaceae</taxon>
        <taxon>Lyngbya</taxon>
    </lineage>
</organism>
<keyword evidence="3" id="KW-0812">Transmembrane</keyword>
<evidence type="ECO:0000256" key="4">
    <source>
        <dbReference type="ARBA" id="ARBA00022989"/>
    </source>
</evidence>
<comment type="similarity">
    <text evidence="2">Belongs to the autoinducer-2 exporter (AI-2E) (TC 2.A.86) family.</text>
</comment>
<proteinExistence type="inferred from homology"/>
<evidence type="ECO:0000256" key="2">
    <source>
        <dbReference type="ARBA" id="ARBA00009773"/>
    </source>
</evidence>
<keyword evidence="5" id="KW-0472">Membrane</keyword>
<accession>A0A0C1V450</accession>
<dbReference type="Pfam" id="PF01594">
    <property type="entry name" value="AI-2E_transport"/>
    <property type="match status" value="1"/>
</dbReference>
<name>A0A0C1V450_9CYAN</name>
<dbReference type="GO" id="GO:0016020">
    <property type="term" value="C:membrane"/>
    <property type="evidence" value="ECO:0007669"/>
    <property type="project" value="UniProtKB-SubCell"/>
</dbReference>
<dbReference type="EMBL" id="JTHE02000003">
    <property type="protein sequence ID" value="NEV66621.1"/>
    <property type="molecule type" value="Genomic_DNA"/>
</dbReference>
<keyword evidence="4" id="KW-1133">Transmembrane helix</keyword>
<comment type="caution">
    <text evidence="6">The sequence shown here is derived from an EMBL/GenBank/DDBJ whole genome shotgun (WGS) entry which is preliminary data.</text>
</comment>
<sequence length="371" mass="41342">MKLSDWISLICFVLSLVILWQFRGILLLVFAAIVLAIALNSLVRRLVRRFEVLRPRAVLMAMGIVLVVMTLFSVLVVPLFANQFEQLLELVPQGFNRLDRWVAGLSANPPEWVPDIVADFELPRLNNLIEQFLTFSGQFFGNFVSFFSGSVVTLLQMLLLFVLTIMFLSDPQAYRRLLLRLFPSSYRRRADEILDKCEWSLLCWLGGVSVNSLFVATLSFLGLVVLQVPYPFANAMLAGLFNFIPNIGPALSAIFPIIVALSQSFGSAIGVVILYVVIQNLESYWFSPMMMRKQISLLPAATLVVQLFFANFLGPVGLILALPLAVVCKTWIEEAWIIDVLEKGQAVTSEGSAASLESETPPAIESTNQSE</sequence>
<reference evidence="6" key="3">
    <citation type="submission" date="2020-02" db="EMBL/GenBank/DDBJ databases">
        <authorList>
            <person name="Sarangi A.N."/>
            <person name="Ghosh S."/>
            <person name="Mukherjee M."/>
            <person name="Tripathy S."/>
        </authorList>
    </citation>
    <scope>NUCLEOTIDE SEQUENCE</scope>
    <source>
        <strain evidence="6">BDU141951</strain>
    </source>
</reference>